<protein>
    <recommendedName>
        <fullName evidence="1">NAD-dependent DNA ligase N-terminal domain-containing protein</fullName>
    </recommendedName>
</protein>
<comment type="caution">
    <text evidence="2">The sequence shown here is derived from an EMBL/GenBank/DDBJ whole genome shotgun (WGS) entry which is preliminary data.</text>
</comment>
<gene>
    <name evidence="2" type="ORF">S01H4_27483</name>
</gene>
<dbReference type="Pfam" id="PF01653">
    <property type="entry name" value="DNA_ligase_aden"/>
    <property type="match status" value="1"/>
</dbReference>
<dbReference type="SUPFAM" id="SSF56091">
    <property type="entry name" value="DNA ligase/mRNA capping enzyme, catalytic domain"/>
    <property type="match status" value="1"/>
</dbReference>
<sequence length="214" mass="24232">CELKYDGAAIGLTYEFGKLKHGVTRGDGVRGDDVTANVKTIRSIPLVLRGSGFPESFEIRGEIFIPKDGFEKLNADREKNGEIPFVNPRNAASGTLKTQNSSLVAKRPLDCHLYHLLGDNLPYNSHHENMQKAREWGFNIPSHMEKINNLQEVFEFIEKWDSERVNLPFDIDGIVVKVNSYLQQSQLGFTAKSPRWAIAYKFKAAPVYHLLIKN</sequence>
<evidence type="ECO:0000259" key="1">
    <source>
        <dbReference type="SMART" id="SM00532"/>
    </source>
</evidence>
<dbReference type="InterPro" id="IPR013839">
    <property type="entry name" value="DNAligase_adenylation"/>
</dbReference>
<dbReference type="Gene3D" id="3.30.470.30">
    <property type="entry name" value="DNA ligase/mRNA capping enzyme"/>
    <property type="match status" value="1"/>
</dbReference>
<proteinExistence type="predicted"/>
<evidence type="ECO:0000313" key="2">
    <source>
        <dbReference type="EMBL" id="GAG77151.1"/>
    </source>
</evidence>
<dbReference type="InterPro" id="IPR013840">
    <property type="entry name" value="DNAligase_N"/>
</dbReference>
<name>X1BYB8_9ZZZZ</name>
<dbReference type="AlphaFoldDB" id="X1BYB8"/>
<dbReference type="GO" id="GO:0003911">
    <property type="term" value="F:DNA ligase (NAD+) activity"/>
    <property type="evidence" value="ECO:0007669"/>
    <property type="project" value="InterPro"/>
</dbReference>
<reference evidence="2" key="1">
    <citation type="journal article" date="2014" name="Front. Microbiol.">
        <title>High frequency of phylogenetically diverse reductive dehalogenase-homologous genes in deep subseafloor sedimentary metagenomes.</title>
        <authorList>
            <person name="Kawai M."/>
            <person name="Futagami T."/>
            <person name="Toyoda A."/>
            <person name="Takaki Y."/>
            <person name="Nishi S."/>
            <person name="Hori S."/>
            <person name="Arai W."/>
            <person name="Tsubouchi T."/>
            <person name="Morono Y."/>
            <person name="Uchiyama I."/>
            <person name="Ito T."/>
            <person name="Fujiyama A."/>
            <person name="Inagaki F."/>
            <person name="Takami H."/>
        </authorList>
    </citation>
    <scope>NUCLEOTIDE SEQUENCE</scope>
    <source>
        <strain evidence="2">Expedition CK06-06</strain>
    </source>
</reference>
<accession>X1BYB8</accession>
<feature type="non-terminal residue" evidence="2">
    <location>
        <position position="1"/>
    </location>
</feature>
<organism evidence="2">
    <name type="scientific">marine sediment metagenome</name>
    <dbReference type="NCBI Taxonomy" id="412755"/>
    <lineage>
        <taxon>unclassified sequences</taxon>
        <taxon>metagenomes</taxon>
        <taxon>ecological metagenomes</taxon>
    </lineage>
</organism>
<dbReference type="EMBL" id="BART01013442">
    <property type="protein sequence ID" value="GAG77151.1"/>
    <property type="molecule type" value="Genomic_DNA"/>
</dbReference>
<feature type="domain" description="NAD-dependent DNA ligase N-terminal" evidence="1">
    <location>
        <begin position="1"/>
        <end position="214"/>
    </location>
</feature>
<dbReference type="SMART" id="SM00532">
    <property type="entry name" value="LIGANc"/>
    <property type="match status" value="1"/>
</dbReference>